<evidence type="ECO:0000256" key="4">
    <source>
        <dbReference type="ARBA" id="ARBA00022840"/>
    </source>
</evidence>
<dbReference type="GO" id="GO:0098796">
    <property type="term" value="C:membrane protein complex"/>
    <property type="evidence" value="ECO:0007669"/>
    <property type="project" value="UniProtKB-ARBA"/>
</dbReference>
<feature type="domain" description="ABC transporter" evidence="5">
    <location>
        <begin position="6"/>
        <end position="244"/>
    </location>
</feature>
<dbReference type="InterPro" id="IPR003439">
    <property type="entry name" value="ABC_transporter-like_ATP-bd"/>
</dbReference>
<dbReference type="SUPFAM" id="SSF52540">
    <property type="entry name" value="P-loop containing nucleoside triphosphate hydrolases"/>
    <property type="match status" value="1"/>
</dbReference>
<dbReference type="EMBL" id="SMAL01000003">
    <property type="protein sequence ID" value="TCT15476.1"/>
    <property type="molecule type" value="Genomic_DNA"/>
</dbReference>
<dbReference type="AlphaFoldDB" id="A0A4R3MLA0"/>
<organism evidence="6 7">
    <name type="scientific">Natranaerovirga pectinivora</name>
    <dbReference type="NCBI Taxonomy" id="682400"/>
    <lineage>
        <taxon>Bacteria</taxon>
        <taxon>Bacillati</taxon>
        <taxon>Bacillota</taxon>
        <taxon>Clostridia</taxon>
        <taxon>Lachnospirales</taxon>
        <taxon>Natranaerovirgaceae</taxon>
        <taxon>Natranaerovirga</taxon>
    </lineage>
</organism>
<dbReference type="PROSITE" id="PS50893">
    <property type="entry name" value="ABC_TRANSPORTER_2"/>
    <property type="match status" value="1"/>
</dbReference>
<dbReference type="RefSeq" id="WP_132251205.1">
    <property type="nucleotide sequence ID" value="NZ_SMAL01000003.1"/>
</dbReference>
<dbReference type="CDD" id="cd03255">
    <property type="entry name" value="ABC_MJ0796_LolCDE_FtsE"/>
    <property type="match status" value="1"/>
</dbReference>
<proteinExistence type="inferred from homology"/>
<dbReference type="Pfam" id="PF00005">
    <property type="entry name" value="ABC_tran"/>
    <property type="match status" value="1"/>
</dbReference>
<dbReference type="Gene3D" id="3.40.50.300">
    <property type="entry name" value="P-loop containing nucleotide triphosphate hydrolases"/>
    <property type="match status" value="1"/>
</dbReference>
<evidence type="ECO:0000313" key="6">
    <source>
        <dbReference type="EMBL" id="TCT15476.1"/>
    </source>
</evidence>
<keyword evidence="4 6" id="KW-0067">ATP-binding</keyword>
<dbReference type="SMART" id="SM00382">
    <property type="entry name" value="AAA"/>
    <property type="match status" value="1"/>
</dbReference>
<keyword evidence="7" id="KW-1185">Reference proteome</keyword>
<name>A0A4R3MLA0_9FIRM</name>
<gene>
    <name evidence="6" type="ORF">EDC18_103181</name>
</gene>
<evidence type="ECO:0000259" key="5">
    <source>
        <dbReference type="PROSITE" id="PS50893"/>
    </source>
</evidence>
<dbReference type="InterPro" id="IPR017911">
    <property type="entry name" value="MacB-like_ATP-bd"/>
</dbReference>
<dbReference type="InterPro" id="IPR017871">
    <property type="entry name" value="ABC_transporter-like_CS"/>
</dbReference>
<comment type="caution">
    <text evidence="6">The sequence shown here is derived from an EMBL/GenBank/DDBJ whole genome shotgun (WGS) entry which is preliminary data.</text>
</comment>
<dbReference type="GO" id="GO:0022857">
    <property type="term" value="F:transmembrane transporter activity"/>
    <property type="evidence" value="ECO:0007669"/>
    <property type="project" value="UniProtKB-ARBA"/>
</dbReference>
<dbReference type="GO" id="GO:0005524">
    <property type="term" value="F:ATP binding"/>
    <property type="evidence" value="ECO:0007669"/>
    <property type="project" value="UniProtKB-KW"/>
</dbReference>
<dbReference type="PANTHER" id="PTHR42798:SF7">
    <property type="entry name" value="ALPHA-D-RIBOSE 1-METHYLPHOSPHONATE 5-TRIPHOSPHATE SYNTHASE SUBUNIT PHNL"/>
    <property type="match status" value="1"/>
</dbReference>
<dbReference type="PANTHER" id="PTHR42798">
    <property type="entry name" value="LIPOPROTEIN-RELEASING SYSTEM ATP-BINDING PROTEIN LOLD"/>
    <property type="match status" value="1"/>
</dbReference>
<dbReference type="InterPro" id="IPR003593">
    <property type="entry name" value="AAA+_ATPase"/>
</dbReference>
<keyword evidence="3" id="KW-0547">Nucleotide-binding</keyword>
<accession>A0A4R3MLA0</accession>
<reference evidence="6 7" key="1">
    <citation type="submission" date="2019-03" db="EMBL/GenBank/DDBJ databases">
        <title>Genomic Encyclopedia of Type Strains, Phase IV (KMG-IV): sequencing the most valuable type-strain genomes for metagenomic binning, comparative biology and taxonomic classification.</title>
        <authorList>
            <person name="Goeker M."/>
        </authorList>
    </citation>
    <scope>NUCLEOTIDE SEQUENCE [LARGE SCALE GENOMIC DNA]</scope>
    <source>
        <strain evidence="6 7">DSM 24629</strain>
    </source>
</reference>
<dbReference type="OrthoDB" id="9802264at2"/>
<evidence type="ECO:0000256" key="3">
    <source>
        <dbReference type="ARBA" id="ARBA00022741"/>
    </source>
</evidence>
<keyword evidence="2" id="KW-0813">Transport</keyword>
<dbReference type="InterPro" id="IPR027417">
    <property type="entry name" value="P-loop_NTPase"/>
</dbReference>
<evidence type="ECO:0000256" key="2">
    <source>
        <dbReference type="ARBA" id="ARBA00022448"/>
    </source>
</evidence>
<sequence length="252" mass="27997">MSNVIIRTNDLCKTYVSDGVQFHALRNINIEINSGEFTVIMGSSGSGKSTLLYLLSGLDEITAGEVYFENTRIDCLSDQQTAKFRRKSIGFIFQAINLVPNLSLLENIVISGYLLSKDRKAVNERALELLKIMELEEEGNRLPSQVSGGQQQRAAIARGLINSPTVLFADEPTGSLNSSQGQNVLDVLTDINSMGQTIVMVTHDIKAACRADRILFIKDGKIGGDLRLSNYSKDNREEREIKIFEYLTEKGW</sequence>
<evidence type="ECO:0000313" key="7">
    <source>
        <dbReference type="Proteomes" id="UP000294902"/>
    </source>
</evidence>
<dbReference type="PROSITE" id="PS00211">
    <property type="entry name" value="ABC_TRANSPORTER_1"/>
    <property type="match status" value="1"/>
</dbReference>
<dbReference type="GO" id="GO:0016887">
    <property type="term" value="F:ATP hydrolysis activity"/>
    <property type="evidence" value="ECO:0007669"/>
    <property type="project" value="InterPro"/>
</dbReference>
<dbReference type="Proteomes" id="UP000294902">
    <property type="component" value="Unassembled WGS sequence"/>
</dbReference>
<dbReference type="FunFam" id="3.40.50.300:FF:000032">
    <property type="entry name" value="Export ABC transporter ATP-binding protein"/>
    <property type="match status" value="1"/>
</dbReference>
<protein>
    <submittedName>
        <fullName evidence="6">Putative ABC transport system ATP-binding protein</fullName>
    </submittedName>
</protein>
<evidence type="ECO:0000256" key="1">
    <source>
        <dbReference type="ARBA" id="ARBA00005417"/>
    </source>
</evidence>
<comment type="similarity">
    <text evidence="1">Belongs to the ABC transporter superfamily.</text>
</comment>